<dbReference type="PROSITE" id="PS00892">
    <property type="entry name" value="HIT_1"/>
    <property type="match status" value="1"/>
</dbReference>
<dbReference type="RefSeq" id="WP_323576836.1">
    <property type="nucleotide sequence ID" value="NZ_JAYGJQ010000002.1"/>
</dbReference>
<name>A0ABU5VWG9_9BACT</name>
<dbReference type="InterPro" id="IPR011146">
    <property type="entry name" value="HIT-like"/>
</dbReference>
<sequence length="114" mass="12556">MSADCLFCKIVEGKIPASKTFENDNVIGFVDIHPQAKIHLLFVHKTHTADINELSGDPKSLGEIFQAITEYTKAQGLDKNGFRVVTNLGKHAGQTVFHTHFHVLSGEHLGRFGS</sequence>
<evidence type="ECO:0000259" key="2">
    <source>
        <dbReference type="PROSITE" id="PS51084"/>
    </source>
</evidence>
<keyword evidence="4" id="KW-1185">Reference proteome</keyword>
<protein>
    <submittedName>
        <fullName evidence="3">Histidine triad nucleotide-binding protein</fullName>
    </submittedName>
</protein>
<comment type="caution">
    <text evidence="3">The sequence shown here is derived from an EMBL/GenBank/DDBJ whole genome shotgun (WGS) entry which is preliminary data.</text>
</comment>
<gene>
    <name evidence="3" type="ORF">SHI21_12025</name>
</gene>
<dbReference type="PROSITE" id="PS51084">
    <property type="entry name" value="HIT_2"/>
    <property type="match status" value="1"/>
</dbReference>
<dbReference type="InterPro" id="IPR001310">
    <property type="entry name" value="Histidine_triad_HIT"/>
</dbReference>
<dbReference type="InterPro" id="IPR036265">
    <property type="entry name" value="HIT-like_sf"/>
</dbReference>
<dbReference type="SUPFAM" id="SSF54197">
    <property type="entry name" value="HIT-like"/>
    <property type="match status" value="1"/>
</dbReference>
<dbReference type="Pfam" id="PF01230">
    <property type="entry name" value="HIT"/>
    <property type="match status" value="1"/>
</dbReference>
<proteinExistence type="predicted"/>
<feature type="short sequence motif" description="Histidine triad motif" evidence="1">
    <location>
        <begin position="98"/>
        <end position="102"/>
    </location>
</feature>
<dbReference type="InterPro" id="IPR019808">
    <property type="entry name" value="Histidine_triad_CS"/>
</dbReference>
<dbReference type="PRINTS" id="PR00332">
    <property type="entry name" value="HISTRIAD"/>
</dbReference>
<feature type="domain" description="HIT" evidence="2">
    <location>
        <begin position="6"/>
        <end position="114"/>
    </location>
</feature>
<evidence type="ECO:0000313" key="4">
    <source>
        <dbReference type="Proteomes" id="UP001302274"/>
    </source>
</evidence>
<dbReference type="PANTHER" id="PTHR23089">
    <property type="entry name" value="HISTIDINE TRIAD HIT PROTEIN"/>
    <property type="match status" value="1"/>
</dbReference>
<dbReference type="CDD" id="cd01276">
    <property type="entry name" value="PKCI_related"/>
    <property type="match status" value="1"/>
</dbReference>
<evidence type="ECO:0000256" key="1">
    <source>
        <dbReference type="PROSITE-ProRule" id="PRU00464"/>
    </source>
</evidence>
<dbReference type="EMBL" id="JAYGJQ010000002">
    <property type="protein sequence ID" value="MEA9356942.1"/>
    <property type="molecule type" value="Genomic_DNA"/>
</dbReference>
<dbReference type="Proteomes" id="UP001302274">
    <property type="component" value="Unassembled WGS sequence"/>
</dbReference>
<evidence type="ECO:0000313" key="3">
    <source>
        <dbReference type="EMBL" id="MEA9356942.1"/>
    </source>
</evidence>
<dbReference type="Gene3D" id="3.30.428.10">
    <property type="entry name" value="HIT-like"/>
    <property type="match status" value="1"/>
</dbReference>
<organism evidence="3 4">
    <name type="scientific">Bacteriovorax antarcticus</name>
    <dbReference type="NCBI Taxonomy" id="3088717"/>
    <lineage>
        <taxon>Bacteria</taxon>
        <taxon>Pseudomonadati</taxon>
        <taxon>Bdellovibrionota</taxon>
        <taxon>Bacteriovoracia</taxon>
        <taxon>Bacteriovoracales</taxon>
        <taxon>Bacteriovoracaceae</taxon>
        <taxon>Bacteriovorax</taxon>
    </lineage>
</organism>
<reference evidence="3 4" key="1">
    <citation type="submission" date="2023-11" db="EMBL/GenBank/DDBJ databases">
        <title>A Novel Polar Bacteriovorax (B. antarcticus) Isolated from the Biocrust in Antarctica.</title>
        <authorList>
            <person name="Mun W."/>
            <person name="Choi S.Y."/>
            <person name="Mitchell R.J."/>
        </authorList>
    </citation>
    <scope>NUCLEOTIDE SEQUENCE [LARGE SCALE GENOMIC DNA]</scope>
    <source>
        <strain evidence="3 4">PP10</strain>
    </source>
</reference>
<accession>A0ABU5VWG9</accession>